<dbReference type="InterPro" id="IPR010982">
    <property type="entry name" value="Lambda_DNA-bd_dom_sf"/>
</dbReference>
<dbReference type="Proteomes" id="UP000275368">
    <property type="component" value="Chromosome"/>
</dbReference>
<evidence type="ECO:0000313" key="3">
    <source>
        <dbReference type="Proteomes" id="UP000275368"/>
    </source>
</evidence>
<dbReference type="SMART" id="SM00530">
    <property type="entry name" value="HTH_XRE"/>
    <property type="match status" value="1"/>
</dbReference>
<sequence length="170" mass="19596">MNLGQRLTALRNYKRITQDQIAEALNVKRARYNAWENSISNPDHIKLGEIARFHGVTVDFLLGLPHPQGILMLTSDDYSDGYTDESFFEDLEKELQRNFKPKKSLSPKEERDIATDLERMIGELESREALAFHGEPMDDETKELMKISLENSLRLAKGMAKQKFNPNKNK</sequence>
<dbReference type="EMBL" id="AP019308">
    <property type="protein sequence ID" value="BBH19790.1"/>
    <property type="molecule type" value="Genomic_DNA"/>
</dbReference>
<keyword evidence="1" id="KW-0238">DNA-binding</keyword>
<dbReference type="RefSeq" id="WP_125654392.1">
    <property type="nucleotide sequence ID" value="NZ_AP019308.1"/>
</dbReference>
<proteinExistence type="predicted"/>
<dbReference type="GO" id="GO:0003677">
    <property type="term" value="F:DNA binding"/>
    <property type="evidence" value="ECO:0007669"/>
    <property type="project" value="UniProtKB-KW"/>
</dbReference>
<name>A0A3G9ILS9_9BACL</name>
<organism evidence="2 3">
    <name type="scientific">Paenibacillus baekrokdamisoli</name>
    <dbReference type="NCBI Taxonomy" id="1712516"/>
    <lineage>
        <taxon>Bacteria</taxon>
        <taxon>Bacillati</taxon>
        <taxon>Bacillota</taxon>
        <taxon>Bacilli</taxon>
        <taxon>Bacillales</taxon>
        <taxon>Paenibacillaceae</taxon>
        <taxon>Paenibacillus</taxon>
    </lineage>
</organism>
<evidence type="ECO:0000313" key="2">
    <source>
        <dbReference type="EMBL" id="BBH19790.1"/>
    </source>
</evidence>
<dbReference type="InterPro" id="IPR001387">
    <property type="entry name" value="Cro/C1-type_HTH"/>
</dbReference>
<reference evidence="2 3" key="1">
    <citation type="submission" date="2018-11" db="EMBL/GenBank/DDBJ databases">
        <title>Complete genome sequence of Paenibacillus baekrokdamisoli strain KCTC 33723.</title>
        <authorList>
            <person name="Kang S.W."/>
            <person name="Lee K.C."/>
            <person name="Kim K.K."/>
            <person name="Kim J.S."/>
            <person name="Kim D.S."/>
            <person name="Ko S.H."/>
            <person name="Yang S.H."/>
            <person name="Lee J.S."/>
        </authorList>
    </citation>
    <scope>NUCLEOTIDE SEQUENCE [LARGE SCALE GENOMIC DNA]</scope>
    <source>
        <strain evidence="2 3">KCTC 33723</strain>
    </source>
</reference>
<keyword evidence="3" id="KW-1185">Reference proteome</keyword>
<dbReference type="SUPFAM" id="SSF47413">
    <property type="entry name" value="lambda repressor-like DNA-binding domains"/>
    <property type="match status" value="1"/>
</dbReference>
<gene>
    <name evidence="2" type="ORF">Back11_11350</name>
</gene>
<dbReference type="CDD" id="cd00093">
    <property type="entry name" value="HTH_XRE"/>
    <property type="match status" value="1"/>
</dbReference>
<evidence type="ECO:0000256" key="1">
    <source>
        <dbReference type="ARBA" id="ARBA00023125"/>
    </source>
</evidence>
<dbReference type="Gene3D" id="1.10.260.40">
    <property type="entry name" value="lambda repressor-like DNA-binding domains"/>
    <property type="match status" value="1"/>
</dbReference>
<dbReference type="Pfam" id="PF01381">
    <property type="entry name" value="HTH_3"/>
    <property type="match status" value="1"/>
</dbReference>
<dbReference type="PANTHER" id="PTHR46558:SF11">
    <property type="entry name" value="HTH-TYPE TRANSCRIPTIONAL REGULATOR XRE"/>
    <property type="match status" value="1"/>
</dbReference>
<dbReference type="PROSITE" id="PS50943">
    <property type="entry name" value="HTH_CROC1"/>
    <property type="match status" value="1"/>
</dbReference>
<dbReference type="PANTHER" id="PTHR46558">
    <property type="entry name" value="TRACRIPTIONAL REGULATORY PROTEIN-RELATED-RELATED"/>
    <property type="match status" value="1"/>
</dbReference>
<protein>
    <submittedName>
        <fullName evidence="2">Uncharacterized protein</fullName>
    </submittedName>
</protein>
<dbReference type="OrthoDB" id="5190137at2"/>
<dbReference type="AlphaFoldDB" id="A0A3G9ILS9"/>
<accession>A0A3G9ILS9</accession>
<dbReference type="KEGG" id="pbk:Back11_11350"/>